<evidence type="ECO:0000313" key="3">
    <source>
        <dbReference type="EMBL" id="ATL49177.1"/>
    </source>
</evidence>
<dbReference type="RefSeq" id="WP_098195545.1">
    <property type="nucleotide sequence ID" value="NZ_CP023777.1"/>
</dbReference>
<name>A0A291QZ04_9BACT</name>
<dbReference type="Proteomes" id="UP000220133">
    <property type="component" value="Chromosome"/>
</dbReference>
<sequence length="228" mass="25676">MKSIKILICFLALAFAACEKDNYDGPTAGLSGRFIDVQTGELVQQDIIRGTTIEILEHGYENVQPQYLVVKNDGTYANTMLFANTYTITPVRGNFIALKSQDIAIKGQTTLDFEVTPYIRIKDVNITRNSENTVLATFKLEQNVINNVKKIGLYVHTDSRVGEPMRLAAQEVELNAVSDPDHLYSIEMNTYDRRSEIPAGKSYYFRVGALIDIGEAKFNYYQAQQIDL</sequence>
<evidence type="ECO:0000259" key="2">
    <source>
        <dbReference type="Pfam" id="PF18003"/>
    </source>
</evidence>
<dbReference type="Pfam" id="PF12866">
    <property type="entry name" value="DUF3823"/>
    <property type="match status" value="1"/>
</dbReference>
<feature type="domain" description="DUF3823" evidence="2">
    <location>
        <begin position="119"/>
        <end position="224"/>
    </location>
</feature>
<dbReference type="Gene3D" id="2.60.40.1120">
    <property type="entry name" value="Carboxypeptidase-like, regulatory domain"/>
    <property type="match status" value="1"/>
</dbReference>
<dbReference type="PROSITE" id="PS51257">
    <property type="entry name" value="PROKAR_LIPOPROTEIN"/>
    <property type="match status" value="1"/>
</dbReference>
<dbReference type="OrthoDB" id="642123at2"/>
<proteinExistence type="predicted"/>
<dbReference type="Gene3D" id="2.60.40.2060">
    <property type="match status" value="1"/>
</dbReference>
<evidence type="ECO:0000313" key="4">
    <source>
        <dbReference type="Proteomes" id="UP000220133"/>
    </source>
</evidence>
<evidence type="ECO:0000259" key="1">
    <source>
        <dbReference type="Pfam" id="PF12866"/>
    </source>
</evidence>
<reference evidence="3 4" key="1">
    <citation type="submission" date="2017-10" db="EMBL/GenBank/DDBJ databases">
        <title>Paenichitinophaga pekingensis gen. nov., sp. nov., isolated from activated sludge.</title>
        <authorList>
            <person name="Jin D."/>
            <person name="Kong X."/>
            <person name="Deng Y."/>
            <person name="Bai Z."/>
        </authorList>
    </citation>
    <scope>NUCLEOTIDE SEQUENCE [LARGE SCALE GENOMIC DNA]</scope>
    <source>
        <strain evidence="3 4">13</strain>
    </source>
</reference>
<keyword evidence="4" id="KW-1185">Reference proteome</keyword>
<evidence type="ECO:0008006" key="5">
    <source>
        <dbReference type="Google" id="ProtNLM"/>
    </source>
</evidence>
<accession>A0A291QZ04</accession>
<dbReference type="AlphaFoldDB" id="A0A291QZ04"/>
<dbReference type="InterPro" id="IPR024278">
    <property type="entry name" value="DUF3823_N"/>
</dbReference>
<dbReference type="Pfam" id="PF18003">
    <property type="entry name" value="DUF3823_C"/>
    <property type="match status" value="1"/>
</dbReference>
<dbReference type="EMBL" id="CP023777">
    <property type="protein sequence ID" value="ATL49177.1"/>
    <property type="molecule type" value="Genomic_DNA"/>
</dbReference>
<organism evidence="3 4">
    <name type="scientific">Chitinophaga caeni</name>
    <dbReference type="NCBI Taxonomy" id="2029983"/>
    <lineage>
        <taxon>Bacteria</taxon>
        <taxon>Pseudomonadati</taxon>
        <taxon>Bacteroidota</taxon>
        <taxon>Chitinophagia</taxon>
        <taxon>Chitinophagales</taxon>
        <taxon>Chitinophagaceae</taxon>
        <taxon>Chitinophaga</taxon>
    </lineage>
</organism>
<protein>
    <recommendedName>
        <fullName evidence="5">DUF3823 domain-containing protein</fullName>
    </recommendedName>
</protein>
<feature type="domain" description="DUF3823" evidence="1">
    <location>
        <begin position="29"/>
        <end position="116"/>
    </location>
</feature>
<dbReference type="InterPro" id="IPR041186">
    <property type="entry name" value="DUF3823_C"/>
</dbReference>
<dbReference type="KEGG" id="cbae:COR50_19465"/>
<gene>
    <name evidence="3" type="ORF">COR50_19465</name>
</gene>